<dbReference type="EMBL" id="BARS01013193">
    <property type="protein sequence ID" value="GAF94374.1"/>
    <property type="molecule type" value="Genomic_DNA"/>
</dbReference>
<keyword evidence="1" id="KW-0472">Membrane</keyword>
<comment type="caution">
    <text evidence="2">The sequence shown here is derived from an EMBL/GenBank/DDBJ whole genome shotgun (WGS) entry which is preliminary data.</text>
</comment>
<feature type="transmembrane region" description="Helical" evidence="1">
    <location>
        <begin position="32"/>
        <end position="54"/>
    </location>
</feature>
<proteinExistence type="predicted"/>
<dbReference type="AlphaFoldDB" id="X0TMA9"/>
<evidence type="ECO:0000313" key="2">
    <source>
        <dbReference type="EMBL" id="GAF94374.1"/>
    </source>
</evidence>
<evidence type="ECO:0000256" key="1">
    <source>
        <dbReference type="SAM" id="Phobius"/>
    </source>
</evidence>
<feature type="transmembrane region" description="Helical" evidence="1">
    <location>
        <begin position="5"/>
        <end position="26"/>
    </location>
</feature>
<gene>
    <name evidence="2" type="ORF">S01H1_23069</name>
</gene>
<sequence>MIGYLILLTGVVFTSLFIVAVVVALVRGTTALPFLILILVLGFPIIWLGTLFSFHTTKVFFNHELGHIIVTRGHISPLFQFLRTKRISREEARTARFLAKEVRRGQGGSTIKYEVTVLEKSGMKLVLYSANWGGDEAKELTRRILDFGQD</sequence>
<name>X0TMA9_9ZZZZ</name>
<reference evidence="2" key="1">
    <citation type="journal article" date="2014" name="Front. Microbiol.">
        <title>High frequency of phylogenetically diverse reductive dehalogenase-homologous genes in deep subseafloor sedimentary metagenomes.</title>
        <authorList>
            <person name="Kawai M."/>
            <person name="Futagami T."/>
            <person name="Toyoda A."/>
            <person name="Takaki Y."/>
            <person name="Nishi S."/>
            <person name="Hori S."/>
            <person name="Arai W."/>
            <person name="Tsubouchi T."/>
            <person name="Morono Y."/>
            <person name="Uchiyama I."/>
            <person name="Ito T."/>
            <person name="Fujiyama A."/>
            <person name="Inagaki F."/>
            <person name="Takami H."/>
        </authorList>
    </citation>
    <scope>NUCLEOTIDE SEQUENCE</scope>
    <source>
        <strain evidence="2">Expedition CK06-06</strain>
    </source>
</reference>
<accession>X0TMA9</accession>
<keyword evidence="1" id="KW-1133">Transmembrane helix</keyword>
<keyword evidence="1" id="KW-0812">Transmembrane</keyword>
<protein>
    <submittedName>
        <fullName evidence="2">Uncharacterized protein</fullName>
    </submittedName>
</protein>
<organism evidence="2">
    <name type="scientific">marine sediment metagenome</name>
    <dbReference type="NCBI Taxonomy" id="412755"/>
    <lineage>
        <taxon>unclassified sequences</taxon>
        <taxon>metagenomes</taxon>
        <taxon>ecological metagenomes</taxon>
    </lineage>
</organism>